<evidence type="ECO:0000256" key="13">
    <source>
        <dbReference type="PIRSR" id="PIRSR000127-3"/>
    </source>
</evidence>
<dbReference type="InterPro" id="IPR036010">
    <property type="entry name" value="2Fe-2S_ferredoxin-like_sf"/>
</dbReference>
<dbReference type="Pfam" id="PF00111">
    <property type="entry name" value="Fer2"/>
    <property type="match status" value="1"/>
</dbReference>
<dbReference type="OrthoDB" id="8300278at2759"/>
<feature type="domain" description="2Fe-2S ferredoxin-type" evidence="15">
    <location>
        <begin position="6"/>
        <end position="93"/>
    </location>
</feature>
<dbReference type="Gene3D" id="3.10.20.30">
    <property type="match status" value="1"/>
</dbReference>
<dbReference type="STRING" id="6573.A0A210QBH7"/>
<dbReference type="Pfam" id="PF03450">
    <property type="entry name" value="CO_deh_flav_C"/>
    <property type="match status" value="1"/>
</dbReference>
<keyword evidence="3 13" id="KW-0500">Molybdenum</keyword>
<dbReference type="Gene3D" id="3.30.390.50">
    <property type="entry name" value="CO dehydrogenase flavoprotein, C-terminal domain"/>
    <property type="match status" value="1"/>
</dbReference>
<dbReference type="GO" id="GO:0005506">
    <property type="term" value="F:iron ion binding"/>
    <property type="evidence" value="ECO:0007669"/>
    <property type="project" value="InterPro"/>
</dbReference>
<dbReference type="PIRSF" id="PIRSF000127">
    <property type="entry name" value="Xanthine_DH"/>
    <property type="match status" value="1"/>
</dbReference>
<keyword evidence="7 12" id="KW-0274">FAD</keyword>
<gene>
    <name evidence="17" type="ORF">KP79_PYT03756</name>
</gene>
<dbReference type="Pfam" id="PF01799">
    <property type="entry name" value="Fer2_2"/>
    <property type="match status" value="1"/>
</dbReference>
<reference evidence="17 18" key="1">
    <citation type="journal article" date="2017" name="Nat. Ecol. Evol.">
        <title>Scallop genome provides insights into evolution of bilaterian karyotype and development.</title>
        <authorList>
            <person name="Wang S."/>
            <person name="Zhang J."/>
            <person name="Jiao W."/>
            <person name="Li J."/>
            <person name="Xun X."/>
            <person name="Sun Y."/>
            <person name="Guo X."/>
            <person name="Huan P."/>
            <person name="Dong B."/>
            <person name="Zhang L."/>
            <person name="Hu X."/>
            <person name="Sun X."/>
            <person name="Wang J."/>
            <person name="Zhao C."/>
            <person name="Wang Y."/>
            <person name="Wang D."/>
            <person name="Huang X."/>
            <person name="Wang R."/>
            <person name="Lv J."/>
            <person name="Li Y."/>
            <person name="Zhang Z."/>
            <person name="Liu B."/>
            <person name="Lu W."/>
            <person name="Hui Y."/>
            <person name="Liang J."/>
            <person name="Zhou Z."/>
            <person name="Hou R."/>
            <person name="Li X."/>
            <person name="Liu Y."/>
            <person name="Li H."/>
            <person name="Ning X."/>
            <person name="Lin Y."/>
            <person name="Zhao L."/>
            <person name="Xing Q."/>
            <person name="Dou J."/>
            <person name="Li Y."/>
            <person name="Mao J."/>
            <person name="Guo H."/>
            <person name="Dou H."/>
            <person name="Li T."/>
            <person name="Mu C."/>
            <person name="Jiang W."/>
            <person name="Fu Q."/>
            <person name="Fu X."/>
            <person name="Miao Y."/>
            <person name="Liu J."/>
            <person name="Yu Q."/>
            <person name="Li R."/>
            <person name="Liao H."/>
            <person name="Li X."/>
            <person name="Kong Y."/>
            <person name="Jiang Z."/>
            <person name="Chourrout D."/>
            <person name="Li R."/>
            <person name="Bao Z."/>
        </authorList>
    </citation>
    <scope>NUCLEOTIDE SEQUENCE [LARGE SCALE GENOMIC DNA]</scope>
    <source>
        <strain evidence="17 18">PY_sf001</strain>
    </source>
</reference>
<evidence type="ECO:0000256" key="6">
    <source>
        <dbReference type="ARBA" id="ARBA00022723"/>
    </source>
</evidence>
<evidence type="ECO:0000256" key="10">
    <source>
        <dbReference type="ARBA" id="ARBA00023014"/>
    </source>
</evidence>
<dbReference type="FunFam" id="3.10.20.30:FF:000015">
    <property type="entry name" value="Aldehyde oxidase 1"/>
    <property type="match status" value="1"/>
</dbReference>
<feature type="binding site" evidence="12">
    <location>
        <position position="400"/>
    </location>
    <ligand>
        <name>FAD</name>
        <dbReference type="ChEBI" id="CHEBI:57692"/>
    </ligand>
</feature>
<feature type="binding site" evidence="13">
    <location>
        <position position="75"/>
    </location>
    <ligand>
        <name>[2Fe-2S] cluster</name>
        <dbReference type="ChEBI" id="CHEBI:190135"/>
        <label>1</label>
    </ligand>
</feature>
<keyword evidence="9 13" id="KW-0408">Iron</keyword>
<protein>
    <submittedName>
        <fullName evidence="17">Xanthine dehydrogenase/oxidase</fullName>
    </submittedName>
</protein>
<dbReference type="InterPro" id="IPR036856">
    <property type="entry name" value="Ald_Oxase/Xan_DH_a/b_sf"/>
</dbReference>
<comment type="cofactor">
    <cofactor evidence="13">
        <name>[2Fe-2S] cluster</name>
        <dbReference type="ChEBI" id="CHEBI:190135"/>
    </cofactor>
    <text evidence="13">Binds 2 [2Fe-2S] clusters.</text>
</comment>
<comment type="caution">
    <text evidence="17">The sequence shown here is derived from an EMBL/GenBank/DDBJ whole genome shotgun (WGS) entry which is preliminary data.</text>
</comment>
<evidence type="ECO:0000256" key="2">
    <source>
        <dbReference type="ARBA" id="ARBA00006849"/>
    </source>
</evidence>
<dbReference type="SUPFAM" id="SSF55447">
    <property type="entry name" value="CO dehydrogenase flavoprotein C-terminal domain-like"/>
    <property type="match status" value="1"/>
</dbReference>
<evidence type="ECO:0000259" key="16">
    <source>
        <dbReference type="PROSITE" id="PS51387"/>
    </source>
</evidence>
<dbReference type="Gene3D" id="3.30.465.10">
    <property type="match status" value="1"/>
</dbReference>
<feature type="binding site" evidence="13">
    <location>
        <position position="779"/>
    </location>
    <ligand>
        <name>Mo-molybdopterin</name>
        <dbReference type="ChEBI" id="CHEBI:71302"/>
    </ligand>
    <ligandPart>
        <name>Mo</name>
        <dbReference type="ChEBI" id="CHEBI:28685"/>
    </ligandPart>
</feature>
<feature type="binding site" evidence="13">
    <location>
        <position position="748"/>
    </location>
    <ligand>
        <name>Mo-molybdopterin</name>
        <dbReference type="ChEBI" id="CHEBI:71302"/>
    </ligand>
    <ligandPart>
        <name>Mo</name>
        <dbReference type="ChEBI" id="CHEBI:28685"/>
    </ligandPart>
</feature>
<accession>A0A210QBH7</accession>
<dbReference type="InterPro" id="IPR016208">
    <property type="entry name" value="Ald_Oxase/xanthine_DH-like"/>
</dbReference>
<dbReference type="InterPro" id="IPR037165">
    <property type="entry name" value="AldOxase/xan_DH_Mopterin-bd_sf"/>
</dbReference>
<dbReference type="Pfam" id="PF02738">
    <property type="entry name" value="MoCoBD_1"/>
    <property type="match status" value="1"/>
</dbReference>
<organism evidence="17 18">
    <name type="scientific">Mizuhopecten yessoensis</name>
    <name type="common">Japanese scallop</name>
    <name type="synonym">Patinopecten yessoensis</name>
    <dbReference type="NCBI Taxonomy" id="6573"/>
    <lineage>
        <taxon>Eukaryota</taxon>
        <taxon>Metazoa</taxon>
        <taxon>Spiralia</taxon>
        <taxon>Lophotrochozoa</taxon>
        <taxon>Mollusca</taxon>
        <taxon>Bivalvia</taxon>
        <taxon>Autobranchia</taxon>
        <taxon>Pteriomorphia</taxon>
        <taxon>Pectinida</taxon>
        <taxon>Pectinoidea</taxon>
        <taxon>Pectinidae</taxon>
        <taxon>Mizuhopecten</taxon>
    </lineage>
</organism>
<evidence type="ECO:0000256" key="1">
    <source>
        <dbReference type="ARBA" id="ARBA00001974"/>
    </source>
</evidence>
<dbReference type="InterPro" id="IPR002888">
    <property type="entry name" value="2Fe-2S-bd"/>
</dbReference>
<dbReference type="AlphaFoldDB" id="A0A210QBH7"/>
<dbReference type="CDD" id="cd00207">
    <property type="entry name" value="fer2"/>
    <property type="match status" value="1"/>
</dbReference>
<dbReference type="InterPro" id="IPR000674">
    <property type="entry name" value="Ald_Oxase/Xan_DH_a/b"/>
</dbReference>
<dbReference type="Gene3D" id="3.30.43.10">
    <property type="entry name" value="Uridine Diphospho-n-acetylenolpyruvylglucosamine Reductase, domain 2"/>
    <property type="match status" value="1"/>
</dbReference>
<evidence type="ECO:0000256" key="7">
    <source>
        <dbReference type="ARBA" id="ARBA00022827"/>
    </source>
</evidence>
<dbReference type="InterPro" id="IPR036884">
    <property type="entry name" value="2Fe-2S-bd_dom_sf"/>
</dbReference>
<feature type="binding site" evidence="13">
    <location>
        <position position="150"/>
    </location>
    <ligand>
        <name>[2Fe-2S] cluster</name>
        <dbReference type="ChEBI" id="CHEBI:190135"/>
        <label>2</label>
    </ligand>
</feature>
<feature type="binding site" evidence="13">
    <location>
        <position position="50"/>
    </location>
    <ligand>
        <name>[2Fe-2S] cluster</name>
        <dbReference type="ChEBI" id="CHEBI:190135"/>
        <label>1</label>
    </ligand>
</feature>
<dbReference type="PROSITE" id="PS51387">
    <property type="entry name" value="FAD_PCMH"/>
    <property type="match status" value="1"/>
</dbReference>
<dbReference type="Gene3D" id="3.30.365.10">
    <property type="entry name" value="Aldehyde oxidase/xanthine dehydrogenase, molybdopterin binding domain"/>
    <property type="match status" value="2"/>
</dbReference>
<keyword evidence="6 13" id="KW-0479">Metal-binding</keyword>
<dbReference type="SUPFAM" id="SSF54665">
    <property type="entry name" value="CO dehydrogenase molybdoprotein N-domain-like"/>
    <property type="match status" value="1"/>
</dbReference>
<dbReference type="GO" id="GO:0051537">
    <property type="term" value="F:2 iron, 2 sulfur cluster binding"/>
    <property type="evidence" value="ECO:0007669"/>
    <property type="project" value="UniProtKB-KW"/>
</dbReference>
<dbReference type="SUPFAM" id="SSF56176">
    <property type="entry name" value="FAD-binding/transporter-associated domain-like"/>
    <property type="match status" value="1"/>
</dbReference>
<evidence type="ECO:0000256" key="8">
    <source>
        <dbReference type="ARBA" id="ARBA00023002"/>
    </source>
</evidence>
<comment type="cofactor">
    <cofactor evidence="1 12">
        <name>FAD</name>
        <dbReference type="ChEBI" id="CHEBI:57692"/>
    </cofactor>
</comment>
<dbReference type="PANTHER" id="PTHR45444:SF3">
    <property type="entry name" value="XANTHINE DEHYDROGENASE"/>
    <property type="match status" value="1"/>
</dbReference>
<comment type="similarity">
    <text evidence="2">Belongs to the xanthine dehydrogenase family.</text>
</comment>
<dbReference type="InterPro" id="IPR016166">
    <property type="entry name" value="FAD-bd_PCMH"/>
</dbReference>
<proteinExistence type="inferred from homology"/>
<sequence length="975" mass="107802">MTATQKSLVFFVNGHKIVEDNPNPTTTLLQYLRRKLKLTGTKNGCNQGGCGSCTVMMSWWHKTEQQLKHSSVNACLILVCQLHGYAITTVEGVGSTRHGLSKVQTRLIESFGIQCGFCTPGMVMTMHTLLQNDNNPSEQSLEKVLEGNLCRCTGYRPIVDAFRTFCKKDCSNREECAGGDIEDICRDDTDRNKTPQGSSNYKGGEQLQFPNELQNETTTCLDFRSGDWCWFRPLTLGAVLSLMDQHSDFHIIMGATNLGEQIKTKVITHGTLISCTHVEEMMVFEQTDDCLTIGAALTLTDIAERLEACTLSPSGRGLRGHVISAMQDSLRWLANQQIRNQATLGGHVTIGDPRSDLCVVLMAAGATAVVASKDGSREIELDNQFFITDGIISLGRTDILVSVKVPINPVNTYVAYYKQPSEGYAALNGCFYVSISESGHIDDLSICFGSALSTTRKLVTASSLAKGRCPDNSALALVCDGIERDFELESGVTVSKYKQKLACSFMVKFLREIQIMLKPNEKQDVNGLMWTPCEGQQVYQAPSPGQPAYDTVGCPVPIVSSPALATGEAMFLDDMPRFENELYVQPVLSTRAHAQITCIDKIVAMATPGVVDFLDASSVPGENLWGLFIQDEPLFAEHEVFCVGQIICAIVATSEEAAQRAADLVRVTYVDLPSILTIEEAIAADSYFEYNSHPIECGDPDKHFPHCDFVVEGLVRSGLQEHFYLEPSGALVVPKNESGEMEIFTTSQTLSFCQSSASRILGIPMNKIIVRQKRLGGGFGGREYRTPLMFGPAAVAAHRWGKPARTIMERSVDFKTTGKRHEFMSKYKVGFRRDGMLEAVSIHFYVNAGYTLDVSSAILDTACFKADAAYKTPVFAVYGHICKTNIPSNTSMRSFGTVEAVFVMEAILCKVADTPGLDQEHVRELNMYKEGSLTHYKRKLENCMLQRCWRECMLQSKFGERKTAVDLYNRYMYLN</sequence>
<comment type="cofactor">
    <cofactor evidence="11">
        <name>[2Fe-2S] cluster</name>
        <dbReference type="ChEBI" id="CHEBI:190135"/>
    </cofactor>
</comment>
<feature type="binding site" evidence="13">
    <location>
        <position position="152"/>
    </location>
    <ligand>
        <name>[2Fe-2S] cluster</name>
        <dbReference type="ChEBI" id="CHEBI:190135"/>
        <label>2</label>
    </ligand>
</feature>
<dbReference type="InterPro" id="IPR001041">
    <property type="entry name" value="2Fe-2S_ferredoxin-type"/>
</dbReference>
<dbReference type="InterPro" id="IPR012675">
    <property type="entry name" value="Beta-grasp_dom_sf"/>
</dbReference>
<evidence type="ECO:0000256" key="14">
    <source>
        <dbReference type="SAM" id="MobiDB-lite"/>
    </source>
</evidence>
<comment type="cofactor">
    <cofactor evidence="13">
        <name>Mo-molybdopterin</name>
        <dbReference type="ChEBI" id="CHEBI:71302"/>
    </cofactor>
    <text evidence="13">Binds 1 Mo-molybdopterin (Mo-MPT) cofactor per subunit.</text>
</comment>
<dbReference type="PROSITE" id="PS51085">
    <property type="entry name" value="2FE2S_FER_2"/>
    <property type="match status" value="1"/>
</dbReference>
<evidence type="ECO:0000256" key="9">
    <source>
        <dbReference type="ARBA" id="ARBA00023004"/>
    </source>
</evidence>
<feature type="binding site" evidence="12">
    <location>
        <position position="418"/>
    </location>
    <ligand>
        <name>FAD</name>
        <dbReference type="ChEBI" id="CHEBI:57692"/>
    </ligand>
</feature>
<feature type="binding site" evidence="12">
    <location>
        <position position="783"/>
    </location>
    <ligand>
        <name>substrate</name>
    </ligand>
</feature>
<dbReference type="Proteomes" id="UP000242188">
    <property type="component" value="Unassembled WGS sequence"/>
</dbReference>
<evidence type="ECO:0000256" key="5">
    <source>
        <dbReference type="ARBA" id="ARBA00022714"/>
    </source>
</evidence>
<dbReference type="InterPro" id="IPR016167">
    <property type="entry name" value="FAD-bd_PCMH_sub1"/>
</dbReference>
<evidence type="ECO:0000259" key="15">
    <source>
        <dbReference type="PROSITE" id="PS51085"/>
    </source>
</evidence>
<dbReference type="Gene3D" id="1.10.150.120">
    <property type="entry name" value="[2Fe-2S]-binding domain"/>
    <property type="match status" value="1"/>
</dbReference>
<feature type="binding site" evidence="13">
    <location>
        <position position="45"/>
    </location>
    <ligand>
        <name>[2Fe-2S] cluster</name>
        <dbReference type="ChEBI" id="CHEBI:190135"/>
        <label>1</label>
    </ligand>
</feature>
<dbReference type="SUPFAM" id="SSF56003">
    <property type="entry name" value="Molybdenum cofactor-binding domain"/>
    <property type="match status" value="1"/>
</dbReference>
<dbReference type="EMBL" id="NEDP02004288">
    <property type="protein sequence ID" value="OWF46072.1"/>
    <property type="molecule type" value="Genomic_DNA"/>
</dbReference>
<dbReference type="SUPFAM" id="SSF47741">
    <property type="entry name" value="CO dehydrogenase ISP C-domain like"/>
    <property type="match status" value="1"/>
</dbReference>
<feature type="binding site" evidence="13">
    <location>
        <position position="53"/>
    </location>
    <ligand>
        <name>[2Fe-2S] cluster</name>
        <dbReference type="ChEBI" id="CHEBI:190135"/>
        <label>1</label>
    </ligand>
</feature>
<feature type="binding site" evidence="13">
    <location>
        <position position="118"/>
    </location>
    <ligand>
        <name>[2Fe-2S] cluster</name>
        <dbReference type="ChEBI" id="CHEBI:190135"/>
        <label>2</label>
    </ligand>
</feature>
<dbReference type="InterPro" id="IPR006058">
    <property type="entry name" value="2Fe2S_fd_BS"/>
</dbReference>
<dbReference type="InterPro" id="IPR016169">
    <property type="entry name" value="FAD-bd_PCMH_sub2"/>
</dbReference>
<name>A0A210QBH7_MIZYE</name>
<keyword evidence="18" id="KW-1185">Reference proteome</keyword>
<dbReference type="InterPro" id="IPR005107">
    <property type="entry name" value="CO_DH_flav_C"/>
</dbReference>
<dbReference type="InterPro" id="IPR008274">
    <property type="entry name" value="AldOxase/xan_DH_MoCoBD1"/>
</dbReference>
<keyword evidence="5 13" id="KW-0001">2Fe-2S</keyword>
<evidence type="ECO:0000313" key="17">
    <source>
        <dbReference type="EMBL" id="OWF46072.1"/>
    </source>
</evidence>
<dbReference type="PANTHER" id="PTHR45444">
    <property type="entry name" value="XANTHINE DEHYDROGENASE"/>
    <property type="match status" value="1"/>
</dbReference>
<feature type="binding site" evidence="12">
    <location>
        <position position="895"/>
    </location>
    <ligand>
        <name>substrate</name>
    </ligand>
</feature>
<feature type="binding site" evidence="13">
    <location>
        <position position="893"/>
    </location>
    <ligand>
        <name>Mo-molybdopterin</name>
        <dbReference type="ChEBI" id="CHEBI:71302"/>
    </ligand>
    <ligandPart>
        <name>Mo</name>
        <dbReference type="ChEBI" id="CHEBI:28685"/>
    </ligandPart>
</feature>
<feature type="domain" description="FAD-binding PCMH-type" evidence="16">
    <location>
        <begin position="223"/>
        <end position="410"/>
    </location>
</feature>
<keyword evidence="4" id="KW-0285">Flavoprotein</keyword>
<dbReference type="FunFam" id="3.90.1170.50:FF:000001">
    <property type="entry name" value="Aldehyde oxidase 1"/>
    <property type="match status" value="1"/>
</dbReference>
<feature type="binding site" evidence="13">
    <location>
        <position position="115"/>
    </location>
    <ligand>
        <name>[2Fe-2S] cluster</name>
        <dbReference type="ChEBI" id="CHEBI:190135"/>
        <label>2</label>
    </ligand>
</feature>
<dbReference type="SMART" id="SM01092">
    <property type="entry name" value="CO_deh_flav_C"/>
    <property type="match status" value="1"/>
</dbReference>
<dbReference type="SUPFAM" id="SSF54292">
    <property type="entry name" value="2Fe-2S ferredoxin-like"/>
    <property type="match status" value="1"/>
</dbReference>
<evidence type="ECO:0000256" key="4">
    <source>
        <dbReference type="ARBA" id="ARBA00022630"/>
    </source>
</evidence>
<dbReference type="GO" id="GO:0016491">
    <property type="term" value="F:oxidoreductase activity"/>
    <property type="evidence" value="ECO:0007669"/>
    <property type="project" value="UniProtKB-KW"/>
</dbReference>
<dbReference type="InterPro" id="IPR036683">
    <property type="entry name" value="CO_DH_flav_C_dom_sf"/>
</dbReference>
<evidence type="ECO:0000256" key="12">
    <source>
        <dbReference type="PIRSR" id="PIRSR000127-2"/>
    </source>
</evidence>
<feature type="region of interest" description="Disordered" evidence="14">
    <location>
        <begin position="187"/>
        <end position="206"/>
    </location>
</feature>
<evidence type="ECO:0000256" key="11">
    <source>
        <dbReference type="ARBA" id="ARBA00034078"/>
    </source>
</evidence>
<keyword evidence="10 13" id="KW-0411">Iron-sulfur</keyword>
<dbReference type="GO" id="GO:0071949">
    <property type="term" value="F:FAD binding"/>
    <property type="evidence" value="ECO:0007669"/>
    <property type="project" value="InterPro"/>
</dbReference>
<dbReference type="Gene3D" id="3.90.1170.50">
    <property type="entry name" value="Aldehyde oxidase/xanthine dehydrogenase, a/b hammerhead"/>
    <property type="match status" value="1"/>
</dbReference>
<feature type="binding site" evidence="12">
    <location>
        <begin position="251"/>
        <end position="258"/>
    </location>
    <ligand>
        <name>FAD</name>
        <dbReference type="ChEBI" id="CHEBI:57692"/>
    </ligand>
</feature>
<dbReference type="Pfam" id="PF01315">
    <property type="entry name" value="Ald_Xan_dh_C"/>
    <property type="match status" value="1"/>
</dbReference>
<dbReference type="FunFam" id="3.30.365.10:FF:000001">
    <property type="entry name" value="Xanthine dehydrogenase oxidase"/>
    <property type="match status" value="1"/>
</dbReference>
<dbReference type="InterPro" id="IPR036318">
    <property type="entry name" value="FAD-bd_PCMH-like_sf"/>
</dbReference>
<dbReference type="SMART" id="SM01008">
    <property type="entry name" value="Ald_Xan_dh_C"/>
    <property type="match status" value="1"/>
</dbReference>
<evidence type="ECO:0000256" key="3">
    <source>
        <dbReference type="ARBA" id="ARBA00022505"/>
    </source>
</evidence>
<keyword evidence="8" id="KW-0560">Oxidoreductase</keyword>
<dbReference type="Pfam" id="PF00941">
    <property type="entry name" value="FAD_binding_5"/>
    <property type="match status" value="1"/>
</dbReference>
<feature type="binding site" evidence="12">
    <location>
        <position position="356"/>
    </location>
    <ligand>
        <name>FAD</name>
        <dbReference type="ChEBI" id="CHEBI:57692"/>
    </ligand>
</feature>
<evidence type="ECO:0000313" key="18">
    <source>
        <dbReference type="Proteomes" id="UP000242188"/>
    </source>
</evidence>
<dbReference type="PROSITE" id="PS00197">
    <property type="entry name" value="2FE2S_FER_1"/>
    <property type="match status" value="1"/>
</dbReference>
<dbReference type="InterPro" id="IPR002346">
    <property type="entry name" value="Mopterin_DH_FAD-bd"/>
</dbReference>